<evidence type="ECO:0000256" key="3">
    <source>
        <dbReference type="ARBA" id="ARBA00022723"/>
    </source>
</evidence>
<dbReference type="Pfam" id="PF13499">
    <property type="entry name" value="EF-hand_7"/>
    <property type="match status" value="1"/>
</dbReference>
<evidence type="ECO:0000256" key="6">
    <source>
        <dbReference type="ARBA" id="ARBA00023288"/>
    </source>
</evidence>
<dbReference type="PROSITE" id="PS50222">
    <property type="entry name" value="EF_HAND_2"/>
    <property type="match status" value="2"/>
</dbReference>
<feature type="domain" description="EF-hand" evidence="7">
    <location>
        <begin position="103"/>
        <end position="138"/>
    </location>
</feature>
<organism evidence="8 9">
    <name type="scientific">Rotaria sordida</name>
    <dbReference type="NCBI Taxonomy" id="392033"/>
    <lineage>
        <taxon>Eukaryota</taxon>
        <taxon>Metazoa</taxon>
        <taxon>Spiralia</taxon>
        <taxon>Gnathifera</taxon>
        <taxon>Rotifera</taxon>
        <taxon>Eurotatoria</taxon>
        <taxon>Bdelloidea</taxon>
        <taxon>Philodinida</taxon>
        <taxon>Philodinidae</taxon>
        <taxon>Rotaria</taxon>
    </lineage>
</organism>
<evidence type="ECO:0000256" key="5">
    <source>
        <dbReference type="ARBA" id="ARBA00022837"/>
    </source>
</evidence>
<dbReference type="CDD" id="cd00051">
    <property type="entry name" value="EFh"/>
    <property type="match status" value="1"/>
</dbReference>
<dbReference type="InterPro" id="IPR018247">
    <property type="entry name" value="EF_Hand_1_Ca_BS"/>
</dbReference>
<keyword evidence="5" id="KW-0106">Calcium</keyword>
<evidence type="ECO:0000256" key="1">
    <source>
        <dbReference type="ARBA" id="ARBA00006049"/>
    </source>
</evidence>
<protein>
    <recommendedName>
        <fullName evidence="7">EF-hand domain-containing protein</fullName>
    </recommendedName>
</protein>
<comment type="caution">
    <text evidence="8">The sequence shown here is derived from an EMBL/GenBank/DDBJ whole genome shotgun (WGS) entry which is preliminary data.</text>
</comment>
<dbReference type="PANTHER" id="PTHR23055">
    <property type="entry name" value="CALCIUM BINDING PROTEINS"/>
    <property type="match status" value="1"/>
</dbReference>
<evidence type="ECO:0000256" key="4">
    <source>
        <dbReference type="ARBA" id="ARBA00022737"/>
    </source>
</evidence>
<evidence type="ECO:0000256" key="2">
    <source>
        <dbReference type="ARBA" id="ARBA00022707"/>
    </source>
</evidence>
<comment type="similarity">
    <text evidence="1">Belongs to the recoverin family.</text>
</comment>
<keyword evidence="4" id="KW-0677">Repeat</keyword>
<proteinExistence type="inferred from homology"/>
<dbReference type="EMBL" id="CAJNOU010001362">
    <property type="protein sequence ID" value="CAF1192611.1"/>
    <property type="molecule type" value="Genomic_DNA"/>
</dbReference>
<keyword evidence="3" id="KW-0479">Metal-binding</keyword>
<dbReference type="InterPro" id="IPR002048">
    <property type="entry name" value="EF_hand_dom"/>
</dbReference>
<dbReference type="InterPro" id="IPR011992">
    <property type="entry name" value="EF-hand-dom_pair"/>
</dbReference>
<keyword evidence="2" id="KW-0519">Myristate</keyword>
<dbReference type="AlphaFoldDB" id="A0A814VMC4"/>
<evidence type="ECO:0000259" key="7">
    <source>
        <dbReference type="PROSITE" id="PS50222"/>
    </source>
</evidence>
<dbReference type="Proteomes" id="UP000663889">
    <property type="component" value="Unassembled WGS sequence"/>
</dbReference>
<gene>
    <name evidence="8" type="ORF">SEV965_LOCUS20683</name>
</gene>
<dbReference type="GO" id="GO:0005509">
    <property type="term" value="F:calcium ion binding"/>
    <property type="evidence" value="ECO:0007669"/>
    <property type="project" value="InterPro"/>
</dbReference>
<dbReference type="PRINTS" id="PR00450">
    <property type="entry name" value="RECOVERIN"/>
</dbReference>
<sequence>MDTKKLRKERKPPDLNDKELNMIQNSSHLSAKEIQLWHSAFISKHPTGKLDKDTFIATFKQLFPESSKNLTFNLFDIIDINHDGTIDFNEFLFLAAVGTNTGNVDERLDIIFNLWDISHDGLLDVNELAQLISAMYDRTGEKDRQGDKNPTHRAKEIIKKLDAFDERKINVLNTVRCAEFVITSCNISRNKSIHIGKQLVPFLNTCMPHLQTLRLRRPDDFPWTTNEHVKIFEQDLSRLVEQLKQFVFLDIFGEIFQEKVEPYHLMIQSHFPKLSI</sequence>
<dbReference type="PANTHER" id="PTHR23055:SF178">
    <property type="entry name" value="NEUROCALCIN HOMOLOG"/>
    <property type="match status" value="1"/>
</dbReference>
<dbReference type="PROSITE" id="PS00018">
    <property type="entry name" value="EF_HAND_1"/>
    <property type="match status" value="2"/>
</dbReference>
<dbReference type="Gene3D" id="1.10.238.10">
    <property type="entry name" value="EF-hand"/>
    <property type="match status" value="1"/>
</dbReference>
<evidence type="ECO:0000313" key="8">
    <source>
        <dbReference type="EMBL" id="CAF1192611.1"/>
    </source>
</evidence>
<evidence type="ECO:0000313" key="9">
    <source>
        <dbReference type="Proteomes" id="UP000663889"/>
    </source>
</evidence>
<reference evidence="8" key="1">
    <citation type="submission" date="2021-02" db="EMBL/GenBank/DDBJ databases">
        <authorList>
            <person name="Nowell W R."/>
        </authorList>
    </citation>
    <scope>NUCLEOTIDE SEQUENCE</scope>
</reference>
<accession>A0A814VMC4</accession>
<dbReference type="InterPro" id="IPR028846">
    <property type="entry name" value="Recoverin"/>
</dbReference>
<feature type="domain" description="EF-hand" evidence="7">
    <location>
        <begin position="66"/>
        <end position="101"/>
    </location>
</feature>
<dbReference type="SUPFAM" id="SSF47473">
    <property type="entry name" value="EF-hand"/>
    <property type="match status" value="1"/>
</dbReference>
<keyword evidence="6" id="KW-0449">Lipoprotein</keyword>
<dbReference type="SMART" id="SM00054">
    <property type="entry name" value="EFh"/>
    <property type="match status" value="2"/>
</dbReference>
<name>A0A814VMC4_9BILA</name>